<dbReference type="SUPFAM" id="SSF46689">
    <property type="entry name" value="Homeodomain-like"/>
    <property type="match status" value="2"/>
</dbReference>
<dbReference type="PANTHER" id="PTHR43280:SF28">
    <property type="entry name" value="HTH-TYPE TRANSCRIPTIONAL ACTIVATOR RHAS"/>
    <property type="match status" value="1"/>
</dbReference>
<dbReference type="AlphaFoldDB" id="L1QKA6"/>
<accession>L1QKA6</accession>
<dbReference type="Proteomes" id="UP000010420">
    <property type="component" value="Unassembled WGS sequence"/>
</dbReference>
<keyword evidence="3" id="KW-0804">Transcription</keyword>
<dbReference type="Gene3D" id="1.10.10.60">
    <property type="entry name" value="Homeodomain-like"/>
    <property type="match status" value="2"/>
</dbReference>
<feature type="domain" description="HTH araC/xylS-type" evidence="4">
    <location>
        <begin position="125"/>
        <end position="223"/>
    </location>
</feature>
<reference evidence="5 6" key="1">
    <citation type="submission" date="2012-05" db="EMBL/GenBank/DDBJ databases">
        <authorList>
            <person name="Weinstock G."/>
            <person name="Sodergren E."/>
            <person name="Lobos E.A."/>
            <person name="Fulton L."/>
            <person name="Fulton R."/>
            <person name="Courtney L."/>
            <person name="Fronick C."/>
            <person name="O'Laughlin M."/>
            <person name="Godfrey J."/>
            <person name="Wilson R.M."/>
            <person name="Miner T."/>
            <person name="Farmer C."/>
            <person name="Delehaunty K."/>
            <person name="Cordes M."/>
            <person name="Minx P."/>
            <person name="Tomlinson C."/>
            <person name="Chen J."/>
            <person name="Wollam A."/>
            <person name="Pepin K.H."/>
            <person name="Bhonagiri V."/>
            <person name="Zhang X."/>
            <person name="Suruliraj S."/>
            <person name="Warren W."/>
            <person name="Mitreva M."/>
            <person name="Mardis E.R."/>
            <person name="Wilson R.K."/>
        </authorList>
    </citation>
    <scope>NUCLEOTIDE SEQUENCE [LARGE SCALE GENOMIC DNA]</scope>
    <source>
        <strain evidence="5 6">DSM 1785</strain>
    </source>
</reference>
<evidence type="ECO:0000256" key="1">
    <source>
        <dbReference type="ARBA" id="ARBA00023015"/>
    </source>
</evidence>
<gene>
    <name evidence="5" type="ORF">HMPREF0216_00883</name>
</gene>
<comment type="caution">
    <text evidence="5">The sequence shown here is derived from an EMBL/GenBank/DDBJ whole genome shotgun (WGS) entry which is preliminary data.</text>
</comment>
<name>L1QKA6_9CLOT</name>
<dbReference type="STRING" id="545697.HMPREF0216_00883"/>
<evidence type="ECO:0000256" key="3">
    <source>
        <dbReference type="ARBA" id="ARBA00023163"/>
    </source>
</evidence>
<protein>
    <submittedName>
        <fullName evidence="5">Transcriptional regulator, AraC family</fullName>
    </submittedName>
</protein>
<evidence type="ECO:0000313" key="5">
    <source>
        <dbReference type="EMBL" id="EKY28361.1"/>
    </source>
</evidence>
<dbReference type="SMART" id="SM00342">
    <property type="entry name" value="HTH_ARAC"/>
    <property type="match status" value="1"/>
</dbReference>
<dbReference type="eggNOG" id="COG2207">
    <property type="taxonomic scope" value="Bacteria"/>
</dbReference>
<dbReference type="EMBL" id="AMEZ01000025">
    <property type="protein sequence ID" value="EKY28361.1"/>
    <property type="molecule type" value="Genomic_DNA"/>
</dbReference>
<dbReference type="HOGENOM" id="CLU_036605_4_0_9"/>
<dbReference type="PATRIC" id="fig|545697.3.peg.870"/>
<evidence type="ECO:0000256" key="2">
    <source>
        <dbReference type="ARBA" id="ARBA00023125"/>
    </source>
</evidence>
<evidence type="ECO:0000259" key="4">
    <source>
        <dbReference type="PROSITE" id="PS01124"/>
    </source>
</evidence>
<dbReference type="InterPro" id="IPR009057">
    <property type="entry name" value="Homeodomain-like_sf"/>
</dbReference>
<dbReference type="PANTHER" id="PTHR43280">
    <property type="entry name" value="ARAC-FAMILY TRANSCRIPTIONAL REGULATOR"/>
    <property type="match status" value="1"/>
</dbReference>
<keyword evidence="6" id="KW-1185">Reference proteome</keyword>
<evidence type="ECO:0000313" key="6">
    <source>
        <dbReference type="Proteomes" id="UP000010420"/>
    </source>
</evidence>
<proteinExistence type="predicted"/>
<keyword evidence="2" id="KW-0238">DNA-binding</keyword>
<dbReference type="GO" id="GO:0043565">
    <property type="term" value="F:sequence-specific DNA binding"/>
    <property type="evidence" value="ECO:0007669"/>
    <property type="project" value="InterPro"/>
</dbReference>
<sequence>MPTVILNNTFSTVFTYKYDSNIESSFYLSQAIAIIKKSNYNPGAFTINIQKNITYSCIMFYHYDNLPMYILIGPYTLIKDDSIFMKNNISYISESSINDTIKLHSYIIDTIKNKCIQEQHSPCVNHAIEYIKHNYTQDISIDDICNELNINKCYFCSIFKKETGLTFINYLNSYKIEKSKELLKNTNLSLLDIALSVGFNNQSYYSTVFKKITCKTPLEFREEILP</sequence>
<keyword evidence="1" id="KW-0805">Transcription regulation</keyword>
<organism evidence="5 6">
    <name type="scientific">Clostridium celatum DSM 1785</name>
    <dbReference type="NCBI Taxonomy" id="545697"/>
    <lineage>
        <taxon>Bacteria</taxon>
        <taxon>Bacillati</taxon>
        <taxon>Bacillota</taxon>
        <taxon>Clostridia</taxon>
        <taxon>Eubacteriales</taxon>
        <taxon>Clostridiaceae</taxon>
        <taxon>Clostridium</taxon>
    </lineage>
</organism>
<dbReference type="PROSITE" id="PS01124">
    <property type="entry name" value="HTH_ARAC_FAMILY_2"/>
    <property type="match status" value="1"/>
</dbReference>
<dbReference type="GO" id="GO:0003700">
    <property type="term" value="F:DNA-binding transcription factor activity"/>
    <property type="evidence" value="ECO:0007669"/>
    <property type="project" value="InterPro"/>
</dbReference>
<dbReference type="InterPro" id="IPR018060">
    <property type="entry name" value="HTH_AraC"/>
</dbReference>
<dbReference type="Pfam" id="PF12833">
    <property type="entry name" value="HTH_18"/>
    <property type="match status" value="1"/>
</dbReference>